<dbReference type="Pfam" id="PF00560">
    <property type="entry name" value="LRR_1"/>
    <property type="match status" value="4"/>
</dbReference>
<feature type="signal peptide" evidence="9">
    <location>
        <begin position="1"/>
        <end position="26"/>
    </location>
</feature>
<dbReference type="Proteomes" id="UP000594638">
    <property type="component" value="Unassembled WGS sequence"/>
</dbReference>
<keyword evidence="5" id="KW-0677">Repeat</keyword>
<dbReference type="Pfam" id="PF08263">
    <property type="entry name" value="LRRNT_2"/>
    <property type="match status" value="1"/>
</dbReference>
<organism evidence="11 12">
    <name type="scientific">Olea europaea subsp. europaea</name>
    <dbReference type="NCBI Taxonomy" id="158383"/>
    <lineage>
        <taxon>Eukaryota</taxon>
        <taxon>Viridiplantae</taxon>
        <taxon>Streptophyta</taxon>
        <taxon>Embryophyta</taxon>
        <taxon>Tracheophyta</taxon>
        <taxon>Spermatophyta</taxon>
        <taxon>Magnoliopsida</taxon>
        <taxon>eudicotyledons</taxon>
        <taxon>Gunneridae</taxon>
        <taxon>Pentapetalae</taxon>
        <taxon>asterids</taxon>
        <taxon>lamiids</taxon>
        <taxon>Lamiales</taxon>
        <taxon>Oleaceae</taxon>
        <taxon>Oleeae</taxon>
        <taxon>Olea</taxon>
    </lineage>
</organism>
<dbReference type="SUPFAM" id="SSF52047">
    <property type="entry name" value="RNI-like"/>
    <property type="match status" value="1"/>
</dbReference>
<comment type="caution">
    <text evidence="11">The sequence shown here is derived from an EMBL/GenBank/DDBJ whole genome shotgun (WGS) entry which is preliminary data.</text>
</comment>
<dbReference type="FunFam" id="3.80.10.10:FF:000041">
    <property type="entry name" value="LRR receptor-like serine/threonine-protein kinase ERECTA"/>
    <property type="match status" value="2"/>
</dbReference>
<evidence type="ECO:0000256" key="2">
    <source>
        <dbReference type="ARBA" id="ARBA00022614"/>
    </source>
</evidence>
<keyword evidence="2" id="KW-0433">Leucine-rich repeat</keyword>
<evidence type="ECO:0000256" key="8">
    <source>
        <dbReference type="ARBA" id="ARBA00023180"/>
    </source>
</evidence>
<evidence type="ECO:0000259" key="10">
    <source>
        <dbReference type="Pfam" id="PF08263"/>
    </source>
</evidence>
<dbReference type="InterPro" id="IPR013210">
    <property type="entry name" value="LRR_N_plant-typ"/>
</dbReference>
<keyword evidence="12" id="KW-1185">Reference proteome</keyword>
<dbReference type="GO" id="GO:0016020">
    <property type="term" value="C:membrane"/>
    <property type="evidence" value="ECO:0007669"/>
    <property type="project" value="UniProtKB-SubCell"/>
</dbReference>
<evidence type="ECO:0000256" key="5">
    <source>
        <dbReference type="ARBA" id="ARBA00022737"/>
    </source>
</evidence>
<evidence type="ECO:0000256" key="6">
    <source>
        <dbReference type="ARBA" id="ARBA00022989"/>
    </source>
</evidence>
<dbReference type="PANTHER" id="PTHR48061:SF2">
    <property type="entry name" value="RECEPTOR LIKE PROTEIN 30-LIKE"/>
    <property type="match status" value="1"/>
</dbReference>
<keyword evidence="4 9" id="KW-0732">Signal</keyword>
<evidence type="ECO:0000313" key="12">
    <source>
        <dbReference type="Proteomes" id="UP000594638"/>
    </source>
</evidence>
<sequence length="488" mass="53761">MSNLLYSWIFLVTLFQILSSTNTVLASGQCLDDQRALLIQLKNTVTFNRTISIKLVTWNQSEDCCIWKGIACDRSGHVTGLELDNESISGGIENSNSLFGFQYLQRLNLAFNRFNNIQIPSVIYNHVNLTYLNLSNAGFVGQIPIGVSNMTRLVTMDLSTQFPGIQQLKLENPNLTTLVQNLKELQGLYLDGVNISAPGNDWCQALSSSLPNLSKLSLSRCHLSGPIDSSFSQLHLLSVLRLDNNDLSTTIPEFFANFTRLTSLSLSSCSLQGFFPDKIFQVPTLQNLDLSNNELLNGNLPQFPQRGSFRRIILSYTNFSGPMPDSIGKLVMLSSIDLSHCNFSGQLPSTMTYLTELIYLDLSFNNLTGFVPLFNMSQKLTYIDLSHNGLNGSLSSRHFEGLNDLVYMNLGYNSLSGNIPSVLFVLPSLQKLRLSNNQFGGQVNESSTMAAYGGGVEARRRSRGVGSEAAAGTAAMCADIEKVCKQES</sequence>
<keyword evidence="6" id="KW-1133">Transmembrane helix</keyword>
<protein>
    <submittedName>
        <fullName evidence="11">Verticillium wilt disease resistance</fullName>
    </submittedName>
</protein>
<keyword evidence="8" id="KW-0325">Glycoprotein</keyword>
<dbReference type="AlphaFoldDB" id="A0A8S0PCJ8"/>
<keyword evidence="3" id="KW-0812">Transmembrane</keyword>
<feature type="domain" description="Leucine-rich repeat-containing N-terminal plant-type" evidence="10">
    <location>
        <begin position="32"/>
        <end position="73"/>
    </location>
</feature>
<evidence type="ECO:0000256" key="4">
    <source>
        <dbReference type="ARBA" id="ARBA00022729"/>
    </source>
</evidence>
<proteinExistence type="predicted"/>
<comment type="subcellular location">
    <subcellularLocation>
        <location evidence="1">Membrane</location>
        <topology evidence="1">Single-pass type I membrane protein</topology>
    </subcellularLocation>
</comment>
<dbReference type="EMBL" id="CACTIH010000036">
    <property type="protein sequence ID" value="CAA2938504.1"/>
    <property type="molecule type" value="Genomic_DNA"/>
</dbReference>
<dbReference type="InterPro" id="IPR046956">
    <property type="entry name" value="RLP23-like"/>
</dbReference>
<dbReference type="InterPro" id="IPR032675">
    <property type="entry name" value="LRR_dom_sf"/>
</dbReference>
<dbReference type="OrthoDB" id="913589at2759"/>
<dbReference type="InterPro" id="IPR001611">
    <property type="entry name" value="Leu-rich_rpt"/>
</dbReference>
<dbReference type="PANTHER" id="PTHR48061">
    <property type="entry name" value="LEUCINE-RICH REPEAT RECEPTOR PROTEIN KINASE EMS1-LIKE-RELATED"/>
    <property type="match status" value="1"/>
</dbReference>
<reference evidence="11 12" key="1">
    <citation type="submission" date="2019-12" db="EMBL/GenBank/DDBJ databases">
        <authorList>
            <person name="Alioto T."/>
            <person name="Alioto T."/>
            <person name="Gomez Garrido J."/>
        </authorList>
    </citation>
    <scope>NUCLEOTIDE SEQUENCE [LARGE SCALE GENOMIC DNA]</scope>
</reference>
<evidence type="ECO:0000256" key="1">
    <source>
        <dbReference type="ARBA" id="ARBA00004479"/>
    </source>
</evidence>
<evidence type="ECO:0000256" key="9">
    <source>
        <dbReference type="SAM" id="SignalP"/>
    </source>
</evidence>
<gene>
    <name evidence="11" type="ORF">OLEA9_A087932</name>
</gene>
<dbReference type="Gene3D" id="3.80.10.10">
    <property type="entry name" value="Ribonuclease Inhibitor"/>
    <property type="match status" value="4"/>
</dbReference>
<evidence type="ECO:0000313" key="11">
    <source>
        <dbReference type="EMBL" id="CAA2938504.1"/>
    </source>
</evidence>
<feature type="chain" id="PRO_5035733600" evidence="9">
    <location>
        <begin position="27"/>
        <end position="488"/>
    </location>
</feature>
<dbReference type="Pfam" id="PF13855">
    <property type="entry name" value="LRR_8"/>
    <property type="match status" value="2"/>
</dbReference>
<accession>A0A8S0PCJ8</accession>
<keyword evidence="7" id="KW-0472">Membrane</keyword>
<evidence type="ECO:0000256" key="7">
    <source>
        <dbReference type="ARBA" id="ARBA00023136"/>
    </source>
</evidence>
<dbReference type="Gramene" id="OE9A087932T1">
    <property type="protein sequence ID" value="OE9A087932C1"/>
    <property type="gene ID" value="OE9A087932"/>
</dbReference>
<evidence type="ECO:0000256" key="3">
    <source>
        <dbReference type="ARBA" id="ARBA00022692"/>
    </source>
</evidence>
<name>A0A8S0PCJ8_OLEEU</name>